<dbReference type="SUPFAM" id="SSF46689">
    <property type="entry name" value="Homeodomain-like"/>
    <property type="match status" value="1"/>
</dbReference>
<evidence type="ECO:0000256" key="4">
    <source>
        <dbReference type="PROSITE-ProRule" id="PRU00335"/>
    </source>
</evidence>
<dbReference type="KEGG" id="msil:METEAL_27650"/>
<dbReference type="InterPro" id="IPR001647">
    <property type="entry name" value="HTH_TetR"/>
</dbReference>
<dbReference type="PANTHER" id="PTHR30055:SF234">
    <property type="entry name" value="HTH-TYPE TRANSCRIPTIONAL REGULATOR BETI"/>
    <property type="match status" value="1"/>
</dbReference>
<dbReference type="PRINTS" id="PR00455">
    <property type="entry name" value="HTHTETR"/>
</dbReference>
<keyword evidence="7" id="KW-1185">Reference proteome</keyword>
<dbReference type="Pfam" id="PF00440">
    <property type="entry name" value="TetR_N"/>
    <property type="match status" value="1"/>
</dbReference>
<dbReference type="GO" id="GO:0003700">
    <property type="term" value="F:DNA-binding transcription factor activity"/>
    <property type="evidence" value="ECO:0007669"/>
    <property type="project" value="TreeGrafter"/>
</dbReference>
<evidence type="ECO:0000256" key="1">
    <source>
        <dbReference type="ARBA" id="ARBA00023015"/>
    </source>
</evidence>
<dbReference type="GO" id="GO:0000976">
    <property type="term" value="F:transcription cis-regulatory region binding"/>
    <property type="evidence" value="ECO:0007669"/>
    <property type="project" value="TreeGrafter"/>
</dbReference>
<feature type="DNA-binding region" description="H-T-H motif" evidence="4">
    <location>
        <begin position="32"/>
        <end position="51"/>
    </location>
</feature>
<name>A0AA48GXB4_9BACT</name>
<evidence type="ECO:0000256" key="3">
    <source>
        <dbReference type="ARBA" id="ARBA00023163"/>
    </source>
</evidence>
<keyword evidence="1" id="KW-0805">Transcription regulation</keyword>
<dbReference type="Gene3D" id="1.10.357.10">
    <property type="entry name" value="Tetracycline Repressor, domain 2"/>
    <property type="match status" value="1"/>
</dbReference>
<dbReference type="AlphaFoldDB" id="A0AA48GXB4"/>
<keyword evidence="3" id="KW-0804">Transcription</keyword>
<dbReference type="InterPro" id="IPR009057">
    <property type="entry name" value="Homeodomain-like_sf"/>
</dbReference>
<evidence type="ECO:0000256" key="2">
    <source>
        <dbReference type="ARBA" id="ARBA00023125"/>
    </source>
</evidence>
<dbReference type="InterPro" id="IPR036271">
    <property type="entry name" value="Tet_transcr_reg_TetR-rel_C_sf"/>
</dbReference>
<dbReference type="RefSeq" id="WP_316412261.1">
    <property type="nucleotide sequence ID" value="NZ_AP027080.1"/>
</dbReference>
<dbReference type="PANTHER" id="PTHR30055">
    <property type="entry name" value="HTH-TYPE TRANSCRIPTIONAL REGULATOR RUTR"/>
    <property type="match status" value="1"/>
</dbReference>
<keyword evidence="2 4" id="KW-0238">DNA-binding</keyword>
<dbReference type="Gene3D" id="1.10.10.60">
    <property type="entry name" value="Homeodomain-like"/>
    <property type="match status" value="1"/>
</dbReference>
<protein>
    <recommendedName>
        <fullName evidence="5">HTH tetR-type domain-containing protein</fullName>
    </recommendedName>
</protein>
<dbReference type="PROSITE" id="PS50977">
    <property type="entry name" value="HTH_TETR_2"/>
    <property type="match status" value="1"/>
</dbReference>
<gene>
    <name evidence="6" type="ORF">METEAL_27650</name>
</gene>
<feature type="domain" description="HTH tetR-type" evidence="5">
    <location>
        <begin position="9"/>
        <end position="69"/>
    </location>
</feature>
<proteinExistence type="predicted"/>
<evidence type="ECO:0000313" key="7">
    <source>
        <dbReference type="Proteomes" id="UP001238179"/>
    </source>
</evidence>
<sequence>MTTPLHPLTPKRLEIADAALKIIGTKGIAALTTATLAAELGVSPGAPFRHFANREEILEAVALRVEELVLETIPDCDCAPLERIRLLFRARARAVGRHAGIARLMFSEQFTLALPKPAANRLRGLVTRTRDFLLDALAEALERGEIRSDIPPGTLLPVVLGSLQHLIFARSLGLAQEAEADVLADTVIRLLTPCSLPHLT</sequence>
<accession>A0AA48GXB4</accession>
<dbReference type="Proteomes" id="UP001238179">
    <property type="component" value="Chromosome"/>
</dbReference>
<dbReference type="InterPro" id="IPR050109">
    <property type="entry name" value="HTH-type_TetR-like_transc_reg"/>
</dbReference>
<evidence type="ECO:0000313" key="6">
    <source>
        <dbReference type="EMBL" id="BDU73591.1"/>
    </source>
</evidence>
<reference evidence="7" key="1">
    <citation type="journal article" date="2023" name="Int. J. Syst. Evol. Microbiol.">
        <title>Mesoterricola silvestris gen. nov., sp. nov., Mesoterricola sediminis sp. nov., Geothrix oryzae sp. nov., Geothrix edaphica sp. nov., Geothrix rubra sp. nov., and Geothrix limicola sp. nov., six novel members of Acidobacteriota isolated from soils.</title>
        <authorList>
            <person name="Itoh H."/>
            <person name="Sugisawa Y."/>
            <person name="Mise K."/>
            <person name="Xu Z."/>
            <person name="Kuniyasu M."/>
            <person name="Ushijima N."/>
            <person name="Kawano K."/>
            <person name="Kobayashi E."/>
            <person name="Shiratori Y."/>
            <person name="Masuda Y."/>
            <person name="Senoo K."/>
        </authorList>
    </citation>
    <scope>NUCLEOTIDE SEQUENCE [LARGE SCALE GENOMIC DNA]</scope>
    <source>
        <strain evidence="7">W79</strain>
    </source>
</reference>
<organism evidence="6 7">
    <name type="scientific">Mesoterricola silvestris</name>
    <dbReference type="NCBI Taxonomy" id="2927979"/>
    <lineage>
        <taxon>Bacteria</taxon>
        <taxon>Pseudomonadati</taxon>
        <taxon>Acidobacteriota</taxon>
        <taxon>Holophagae</taxon>
        <taxon>Holophagales</taxon>
        <taxon>Holophagaceae</taxon>
        <taxon>Mesoterricola</taxon>
    </lineage>
</organism>
<dbReference type="EMBL" id="AP027080">
    <property type="protein sequence ID" value="BDU73591.1"/>
    <property type="molecule type" value="Genomic_DNA"/>
</dbReference>
<dbReference type="SUPFAM" id="SSF48498">
    <property type="entry name" value="Tetracyclin repressor-like, C-terminal domain"/>
    <property type="match status" value="1"/>
</dbReference>
<evidence type="ECO:0000259" key="5">
    <source>
        <dbReference type="PROSITE" id="PS50977"/>
    </source>
</evidence>